<evidence type="ECO:0000256" key="5">
    <source>
        <dbReference type="ARBA" id="ARBA00022723"/>
    </source>
</evidence>
<evidence type="ECO:0000256" key="4">
    <source>
        <dbReference type="ARBA" id="ARBA00022679"/>
    </source>
</evidence>
<gene>
    <name evidence="18" type="ORF">PACLA_8A055587</name>
</gene>
<evidence type="ECO:0000256" key="1">
    <source>
        <dbReference type="ARBA" id="ARBA00001947"/>
    </source>
</evidence>
<organism evidence="18 19">
    <name type="scientific">Paramuricea clavata</name>
    <name type="common">Red gorgonian</name>
    <name type="synonym">Violescent sea-whip</name>
    <dbReference type="NCBI Taxonomy" id="317549"/>
    <lineage>
        <taxon>Eukaryota</taxon>
        <taxon>Metazoa</taxon>
        <taxon>Cnidaria</taxon>
        <taxon>Anthozoa</taxon>
        <taxon>Octocorallia</taxon>
        <taxon>Malacalcyonacea</taxon>
        <taxon>Plexauridae</taxon>
        <taxon>Paramuricea</taxon>
    </lineage>
</organism>
<comment type="catalytic activity">
    <reaction evidence="14">
        <text>N(6)-glutaryl-L-lysyl-[protein] + NAD(+) + H2O = 2''-O-glutaryl-ADP-D-ribose + nicotinamide + L-lysyl-[protein]</text>
        <dbReference type="Rhea" id="RHEA:47664"/>
        <dbReference type="Rhea" id="RHEA-COMP:9752"/>
        <dbReference type="Rhea" id="RHEA-COMP:11875"/>
        <dbReference type="ChEBI" id="CHEBI:15377"/>
        <dbReference type="ChEBI" id="CHEBI:17154"/>
        <dbReference type="ChEBI" id="CHEBI:29969"/>
        <dbReference type="ChEBI" id="CHEBI:57540"/>
        <dbReference type="ChEBI" id="CHEBI:87828"/>
        <dbReference type="ChEBI" id="CHEBI:87829"/>
    </reaction>
    <physiologicalReaction direction="left-to-right" evidence="14">
        <dbReference type="Rhea" id="RHEA:47665"/>
    </physiologicalReaction>
</comment>
<dbReference type="AlphaFoldDB" id="A0A6S7ISX3"/>
<dbReference type="Proteomes" id="UP001152795">
    <property type="component" value="Unassembled WGS sequence"/>
</dbReference>
<dbReference type="GO" id="GO:0070403">
    <property type="term" value="F:NAD+ binding"/>
    <property type="evidence" value="ECO:0007669"/>
    <property type="project" value="InterPro"/>
</dbReference>
<evidence type="ECO:0000256" key="9">
    <source>
        <dbReference type="ARBA" id="ARBA00041832"/>
    </source>
</evidence>
<comment type="cofactor">
    <cofactor evidence="1">
        <name>Zn(2+)</name>
        <dbReference type="ChEBI" id="CHEBI:29105"/>
    </cofactor>
</comment>
<accession>A0A6S7ISX3</accession>
<keyword evidence="3" id="KW-0597">Phosphoprotein</keyword>
<keyword evidence="5" id="KW-0479">Metal-binding</keyword>
<evidence type="ECO:0000256" key="3">
    <source>
        <dbReference type="ARBA" id="ARBA00022553"/>
    </source>
</evidence>
<evidence type="ECO:0000256" key="13">
    <source>
        <dbReference type="ARBA" id="ARBA00051399"/>
    </source>
</evidence>
<dbReference type="GO" id="GO:0046872">
    <property type="term" value="F:metal ion binding"/>
    <property type="evidence" value="ECO:0007669"/>
    <property type="project" value="UniProtKB-KW"/>
</dbReference>
<dbReference type="EMBL" id="CACRXK020010779">
    <property type="protein sequence ID" value="CAB4020090.1"/>
    <property type="molecule type" value="Genomic_DNA"/>
</dbReference>
<feature type="compositionally biased region" description="Basic residues" evidence="16">
    <location>
        <begin position="422"/>
        <end position="434"/>
    </location>
</feature>
<dbReference type="InterPro" id="IPR029035">
    <property type="entry name" value="DHS-like_NAD/FAD-binding_dom"/>
</dbReference>
<reference evidence="18" key="1">
    <citation type="submission" date="2020-04" db="EMBL/GenBank/DDBJ databases">
        <authorList>
            <person name="Alioto T."/>
            <person name="Alioto T."/>
            <person name="Gomez Garrido J."/>
        </authorList>
    </citation>
    <scope>NUCLEOTIDE SEQUENCE</scope>
    <source>
        <strain evidence="18">A484AB</strain>
    </source>
</reference>
<dbReference type="InterPro" id="IPR050134">
    <property type="entry name" value="NAD-dep_sirtuin_deacylases"/>
</dbReference>
<dbReference type="GO" id="GO:0005634">
    <property type="term" value="C:nucleus"/>
    <property type="evidence" value="ECO:0007669"/>
    <property type="project" value="TreeGrafter"/>
</dbReference>
<keyword evidence="6" id="KW-0862">Zinc</keyword>
<comment type="caution">
    <text evidence="18">The sequence shown here is derived from an EMBL/GenBank/DDBJ whole genome shotgun (WGS) entry which is preliminary data.</text>
</comment>
<dbReference type="GO" id="GO:0140861">
    <property type="term" value="P:DNA repair-dependent chromatin remodeling"/>
    <property type="evidence" value="ECO:0007669"/>
    <property type="project" value="UniProtKB-ARBA"/>
</dbReference>
<sequence>MCTQCVVTKQCCFYKMATRGERLARKCTAKRGRSLVNDELQARLKQIKTILQKTTEECNQEELNILRESPEMVREIERRAVKQATAKARIREVCDSPDEIVQKATQLANAIRNANFLVVYTGAGVSTAASIPDYRGPNGIWTKLSKGETIKNCTNLSDAEPTLTHMSILKLYQERHVKHVVSQNCDGLHLRSGLPGQALSEVHGNMYMEVCTECDPERTYIRTFDVTERTALRRHNTGRMCHVCGGKLRDTIVHFGEKGCLEWPLNWQGAIDAGKATDCIVCLGSSLKVLKRYNSLWGMTRTKARRPQLFIVNLQWTPKDTSATLKINGRCDDVMQLVMEKLGLEIPEYKRKNDPLFRLCMPLREHEVATKTTKNMEPRNSEQTNGEAKHASLQDVKREEQDGVEWDNGEHLGAGWYGKGCAKLKKPRKRRKLK</sequence>
<dbReference type="OrthoDB" id="2919105at2759"/>
<feature type="coiled-coil region" evidence="15">
    <location>
        <begin position="37"/>
        <end position="64"/>
    </location>
</feature>
<keyword evidence="15" id="KW-0175">Coiled coil</keyword>
<evidence type="ECO:0000256" key="15">
    <source>
        <dbReference type="SAM" id="Coils"/>
    </source>
</evidence>
<dbReference type="GO" id="GO:0000785">
    <property type="term" value="C:chromatin"/>
    <property type="evidence" value="ECO:0007669"/>
    <property type="project" value="UniProtKB-ARBA"/>
</dbReference>
<comment type="similarity">
    <text evidence="8">Belongs to the sirtuin family. Class IV subfamily.</text>
</comment>
<dbReference type="FunFam" id="2.20.28.200:FF:000002">
    <property type="entry name" value="NAD-dependent deacetylase sirtuin-7"/>
    <property type="match status" value="1"/>
</dbReference>
<comment type="catalytic activity">
    <reaction evidence="11">
        <text>N(6)-decanoyl-L-lysyl-[protein] + NAD(+) + H2O = 2''-O-decanoyl-ADP-D-ribose + nicotinamide + L-lysyl-[protein]</text>
        <dbReference type="Rhea" id="RHEA:70631"/>
        <dbReference type="Rhea" id="RHEA-COMP:9752"/>
        <dbReference type="Rhea" id="RHEA-COMP:17932"/>
        <dbReference type="ChEBI" id="CHEBI:15377"/>
        <dbReference type="ChEBI" id="CHEBI:17154"/>
        <dbReference type="ChEBI" id="CHEBI:29969"/>
        <dbReference type="ChEBI" id="CHEBI:57540"/>
        <dbReference type="ChEBI" id="CHEBI:143222"/>
        <dbReference type="ChEBI" id="CHEBI:189688"/>
    </reaction>
    <physiologicalReaction direction="left-to-right" evidence="11">
        <dbReference type="Rhea" id="RHEA:70632"/>
    </physiologicalReaction>
</comment>
<dbReference type="GO" id="GO:0035861">
    <property type="term" value="C:site of double-strand break"/>
    <property type="evidence" value="ECO:0007669"/>
    <property type="project" value="UniProtKB-ARBA"/>
</dbReference>
<evidence type="ECO:0000256" key="2">
    <source>
        <dbReference type="ARBA" id="ARBA00012928"/>
    </source>
</evidence>
<feature type="compositionally biased region" description="Basic and acidic residues" evidence="16">
    <location>
        <begin position="370"/>
        <end position="380"/>
    </location>
</feature>
<evidence type="ECO:0000256" key="16">
    <source>
        <dbReference type="SAM" id="MobiDB-lite"/>
    </source>
</evidence>
<evidence type="ECO:0000259" key="17">
    <source>
        <dbReference type="PROSITE" id="PS50305"/>
    </source>
</evidence>
<dbReference type="PANTHER" id="PTHR11085:SF1">
    <property type="entry name" value="NAD-DEPENDENT PROTEIN DEACETYLASE SIRTUIN-7"/>
    <property type="match status" value="1"/>
</dbReference>
<dbReference type="Pfam" id="PF02146">
    <property type="entry name" value="SIR2"/>
    <property type="match status" value="1"/>
</dbReference>
<feature type="compositionally biased region" description="Basic and acidic residues" evidence="16">
    <location>
        <begin position="387"/>
        <end position="401"/>
    </location>
</feature>
<dbReference type="FunFam" id="3.40.50.1220:FF:000038">
    <property type="entry name" value="NAD-dependent protein deacetylase sirtuin-6 isoform X2"/>
    <property type="match status" value="1"/>
</dbReference>
<proteinExistence type="inferred from homology"/>
<keyword evidence="4" id="KW-0808">Transferase</keyword>
<evidence type="ECO:0000256" key="6">
    <source>
        <dbReference type="ARBA" id="ARBA00022833"/>
    </source>
</evidence>
<evidence type="ECO:0000256" key="10">
    <source>
        <dbReference type="ARBA" id="ARBA00043038"/>
    </source>
</evidence>
<evidence type="ECO:0000256" key="11">
    <source>
        <dbReference type="ARBA" id="ARBA00050237"/>
    </source>
</evidence>
<keyword evidence="7" id="KW-0520">NAD</keyword>
<evidence type="ECO:0000256" key="8">
    <source>
        <dbReference type="ARBA" id="ARBA00038170"/>
    </source>
</evidence>
<dbReference type="Gene3D" id="2.20.28.200">
    <property type="match status" value="1"/>
</dbReference>
<evidence type="ECO:0000313" key="18">
    <source>
        <dbReference type="EMBL" id="CAB4020090.1"/>
    </source>
</evidence>
<evidence type="ECO:0000256" key="7">
    <source>
        <dbReference type="ARBA" id="ARBA00023027"/>
    </source>
</evidence>
<dbReference type="GO" id="GO:0010468">
    <property type="term" value="P:regulation of gene expression"/>
    <property type="evidence" value="ECO:0007669"/>
    <property type="project" value="UniProtKB-ARBA"/>
</dbReference>
<protein>
    <recommendedName>
        <fullName evidence="2">protein acetyllysine N-acetyltransferase</fullName>
        <ecNumber evidence="2">2.3.1.286</ecNumber>
    </recommendedName>
    <alternativeName>
        <fullName evidence="10">Regulatory protein SIR2 homolog 7</fullName>
    </alternativeName>
    <alternativeName>
        <fullName evidence="9">SIR2-like protein 7</fullName>
    </alternativeName>
</protein>
<dbReference type="InterPro" id="IPR026590">
    <property type="entry name" value="Ssirtuin_cat_dom"/>
</dbReference>
<dbReference type="PROSITE" id="PS50305">
    <property type="entry name" value="SIRTUIN"/>
    <property type="match status" value="1"/>
</dbReference>
<keyword evidence="19" id="KW-1185">Reference proteome</keyword>
<dbReference type="InterPro" id="IPR003000">
    <property type="entry name" value="Sirtuin"/>
</dbReference>
<comment type="catalytic activity">
    <reaction evidence="12">
        <text>N(6)-succinyl-L-lysyl-[protein] + NAD(+) + H2O = 2''-O-succinyl-ADP-D-ribose + nicotinamide + L-lysyl-[protein]</text>
        <dbReference type="Rhea" id="RHEA:47668"/>
        <dbReference type="Rhea" id="RHEA-COMP:9752"/>
        <dbReference type="Rhea" id="RHEA-COMP:11877"/>
        <dbReference type="ChEBI" id="CHEBI:15377"/>
        <dbReference type="ChEBI" id="CHEBI:17154"/>
        <dbReference type="ChEBI" id="CHEBI:29969"/>
        <dbReference type="ChEBI" id="CHEBI:57540"/>
        <dbReference type="ChEBI" id="CHEBI:87830"/>
        <dbReference type="ChEBI" id="CHEBI:87832"/>
    </reaction>
    <physiologicalReaction direction="left-to-right" evidence="12">
        <dbReference type="Rhea" id="RHEA:47669"/>
    </physiologicalReaction>
</comment>
<evidence type="ECO:0000256" key="12">
    <source>
        <dbReference type="ARBA" id="ARBA00051105"/>
    </source>
</evidence>
<dbReference type="GO" id="GO:0097372">
    <property type="term" value="F:histone H3K18 deacetylase activity, NAD-dependent"/>
    <property type="evidence" value="ECO:0007669"/>
    <property type="project" value="TreeGrafter"/>
</dbReference>
<evidence type="ECO:0000256" key="14">
    <source>
        <dbReference type="ARBA" id="ARBA00052763"/>
    </source>
</evidence>
<dbReference type="EC" id="2.3.1.286" evidence="2"/>
<comment type="catalytic activity">
    <reaction evidence="13">
        <text>N(6)-propanoyl-L-lysyl-[protein] + NAD(+) + H2O = 3''-O-propanoyl-ADP-D-ribose + nicotinamide + L-lysyl-[protein]</text>
        <dbReference type="Rhea" id="RHEA:23500"/>
        <dbReference type="Rhea" id="RHEA-COMP:9752"/>
        <dbReference type="Rhea" id="RHEA-COMP:13758"/>
        <dbReference type="ChEBI" id="CHEBI:15377"/>
        <dbReference type="ChEBI" id="CHEBI:17154"/>
        <dbReference type="ChEBI" id="CHEBI:29969"/>
        <dbReference type="ChEBI" id="CHEBI:57540"/>
        <dbReference type="ChEBI" id="CHEBI:138019"/>
        <dbReference type="ChEBI" id="CHEBI:145015"/>
    </reaction>
    <physiologicalReaction direction="left-to-right" evidence="13">
        <dbReference type="Rhea" id="RHEA:23501"/>
    </physiologicalReaction>
</comment>
<evidence type="ECO:0000313" key="19">
    <source>
        <dbReference type="Proteomes" id="UP001152795"/>
    </source>
</evidence>
<dbReference type="PANTHER" id="PTHR11085">
    <property type="entry name" value="NAD-DEPENDENT PROTEIN DEACYLASE SIRTUIN-5, MITOCHONDRIAL-RELATED"/>
    <property type="match status" value="1"/>
</dbReference>
<name>A0A6S7ISX3_PARCT</name>
<feature type="region of interest" description="Disordered" evidence="16">
    <location>
        <begin position="370"/>
        <end position="434"/>
    </location>
</feature>
<dbReference type="SUPFAM" id="SSF52467">
    <property type="entry name" value="DHS-like NAD/FAD-binding domain"/>
    <property type="match status" value="1"/>
</dbReference>
<feature type="domain" description="Deacetylase sirtuin-type" evidence="17">
    <location>
        <begin position="97"/>
        <end position="345"/>
    </location>
</feature>
<dbReference type="Gene3D" id="3.40.50.1220">
    <property type="entry name" value="TPP-binding domain"/>
    <property type="match status" value="1"/>
</dbReference>